<protein>
    <recommendedName>
        <fullName evidence="3">ubiquitinyl hydrolase 1</fullName>
        <ecNumber evidence="3">3.4.19.12</ecNumber>
    </recommendedName>
</protein>
<reference evidence="10" key="1">
    <citation type="journal article" date="2007" name="PLoS ONE">
        <title>The first genome sequence of an elite grapevine cultivar (Pinot noir Vitis vinifera L.): coping with a highly heterozygous genome.</title>
        <authorList>
            <person name="Velasco R."/>
            <person name="Zharkikh A."/>
            <person name="Troggio M."/>
            <person name="Cartwright D.A."/>
            <person name="Cestaro A."/>
            <person name="Pruss D."/>
            <person name="Pindo M."/>
            <person name="FitzGerald L.M."/>
            <person name="Vezzulli S."/>
            <person name="Reid J."/>
            <person name="Malacarne G."/>
            <person name="Iliev D."/>
            <person name="Coppola G."/>
            <person name="Wardell B."/>
            <person name="Micheletti D."/>
            <person name="Macalma T."/>
            <person name="Facci M."/>
            <person name="Mitchell J.T."/>
            <person name="Perazzolli M."/>
            <person name="Eldredge G."/>
            <person name="Gatto P."/>
            <person name="Oyzerski R."/>
            <person name="Moretto M."/>
            <person name="Gutin N."/>
            <person name="Stefanini M."/>
            <person name="Chen Y."/>
            <person name="Segala C."/>
            <person name="Davenport C."/>
            <person name="Dematte L."/>
            <person name="Mraz A."/>
            <person name="Battilana J."/>
            <person name="Stormo K."/>
            <person name="Costa F."/>
            <person name="Tao Q."/>
            <person name="Si-Ammour A."/>
            <person name="Harkins T."/>
            <person name="Lackey A."/>
            <person name="Perbost C."/>
            <person name="Taillon B."/>
            <person name="Stella A."/>
            <person name="Solovyev V."/>
            <person name="Fawcett J.A."/>
            <person name="Sterck L."/>
            <person name="Vandepoele K."/>
            <person name="Grando S.M."/>
            <person name="Toppo S."/>
            <person name="Moser C."/>
            <person name="Lanchbury J."/>
            <person name="Bogden R."/>
            <person name="Skolnick M."/>
            <person name="Sgaramella V."/>
            <person name="Bhatnagar S.K."/>
            <person name="Fontana P."/>
            <person name="Gutin A."/>
            <person name="Van de Peer Y."/>
            <person name="Salamini F."/>
            <person name="Viola R."/>
        </authorList>
    </citation>
    <scope>NUCLEOTIDE SEQUENCE</scope>
</reference>
<dbReference type="EC" id="3.4.19.12" evidence="3"/>
<dbReference type="InterPro" id="IPR038765">
    <property type="entry name" value="Papain-like_cys_pep_sf"/>
</dbReference>
<gene>
    <name evidence="10" type="ORF">VITISV_043642</name>
</gene>
<evidence type="ECO:0000256" key="6">
    <source>
        <dbReference type="ARBA" id="ARBA00022801"/>
    </source>
</evidence>
<accession>A5APD9</accession>
<feature type="compositionally biased region" description="Basic and acidic residues" evidence="8">
    <location>
        <begin position="21"/>
        <end position="36"/>
    </location>
</feature>
<name>A5APD9_VITVI</name>
<dbReference type="SUPFAM" id="SSF54236">
    <property type="entry name" value="Ubiquitin-like"/>
    <property type="match status" value="1"/>
</dbReference>
<keyword evidence="5" id="KW-0833">Ubl conjugation pathway</keyword>
<evidence type="ECO:0000256" key="1">
    <source>
        <dbReference type="ARBA" id="ARBA00000707"/>
    </source>
</evidence>
<dbReference type="InterPro" id="IPR044635">
    <property type="entry name" value="UBP14-like"/>
</dbReference>
<feature type="domain" description="Peptidase C19 ubiquitin carboxyl-terminal hydrolase" evidence="9">
    <location>
        <begin position="86"/>
        <end position="130"/>
    </location>
</feature>
<sequence>MPTGERSQPLILLPKSSTAGKAEDHGPKGGLLKDDADWSTLGVKEGQKLMMMGTADEIVKAPEKGPVFMEDLPEEEQVVAVGHSAGLFNLGNTCYMNSTVQCLHSVPELKSALIKYPHSGRSNDLDQPSHMLNLCNTSTMLLKFGVTKMEEISVLKVEISSLVLVTKELIHRIQRGFLWGGGALERKIHLVRWELVCLEKDNGGLGVKSLSILNKALLCKWSWRFAMEREAFWNQVIRGKYGEEQGGWSSKEARGEGHGVGLWKTLRKEWEVVKSRLVFVVGNGKRIKFWKDIWCGDESLCVSFPSLFALAVSKDAWVKDVWRCNEGGGSWSPLFSRPFNDWELEEARTLWVLLFSMFGVQWVLPATVKETLSGWNGSFVGKKRKGVWKASGNRTRNISLAILLDLDIKFQSNKRRLKGNPEGSSVGLALGLLPSGHQFESPQGHWRFTWSLTSGPCGISRGAYKNTGGLGLRKIAMLNKALLDNLWKQVITTKYGQEDRGWRSKKANGAVGVGVWKEILKESDWCWDNMVFLAGKGTKIRFWKDIWCTDTPLFHCFTHLFVMAAHRDATIEEMWD</sequence>
<dbReference type="GO" id="GO:0004843">
    <property type="term" value="F:cysteine-type deubiquitinase activity"/>
    <property type="evidence" value="ECO:0007669"/>
    <property type="project" value="UniProtKB-EC"/>
</dbReference>
<feature type="region of interest" description="Disordered" evidence="8">
    <location>
        <begin position="1"/>
        <end position="36"/>
    </location>
</feature>
<evidence type="ECO:0000256" key="8">
    <source>
        <dbReference type="SAM" id="MobiDB-lite"/>
    </source>
</evidence>
<evidence type="ECO:0000256" key="7">
    <source>
        <dbReference type="ARBA" id="ARBA00022807"/>
    </source>
</evidence>
<keyword evidence="7" id="KW-0788">Thiol protease</keyword>
<evidence type="ECO:0000256" key="3">
    <source>
        <dbReference type="ARBA" id="ARBA00012759"/>
    </source>
</evidence>
<dbReference type="EMBL" id="AM431407">
    <property type="protein sequence ID" value="CAN69266.1"/>
    <property type="molecule type" value="Genomic_DNA"/>
</dbReference>
<organism evidence="10">
    <name type="scientific">Vitis vinifera</name>
    <name type="common">Grape</name>
    <dbReference type="NCBI Taxonomy" id="29760"/>
    <lineage>
        <taxon>Eukaryota</taxon>
        <taxon>Viridiplantae</taxon>
        <taxon>Streptophyta</taxon>
        <taxon>Embryophyta</taxon>
        <taxon>Tracheophyta</taxon>
        <taxon>Spermatophyta</taxon>
        <taxon>Magnoliopsida</taxon>
        <taxon>eudicotyledons</taxon>
        <taxon>Gunneridae</taxon>
        <taxon>Pentapetalae</taxon>
        <taxon>rosids</taxon>
        <taxon>Vitales</taxon>
        <taxon>Vitaceae</taxon>
        <taxon>Viteae</taxon>
        <taxon>Vitis</taxon>
    </lineage>
</organism>
<evidence type="ECO:0000313" key="10">
    <source>
        <dbReference type="EMBL" id="CAN69266.1"/>
    </source>
</evidence>
<dbReference type="GO" id="GO:0016579">
    <property type="term" value="P:protein deubiquitination"/>
    <property type="evidence" value="ECO:0007669"/>
    <property type="project" value="InterPro"/>
</dbReference>
<dbReference type="Pfam" id="PF00443">
    <property type="entry name" value="UCH"/>
    <property type="match status" value="1"/>
</dbReference>
<keyword evidence="6" id="KW-0378">Hydrolase</keyword>
<comment type="catalytic activity">
    <reaction evidence="1">
        <text>Thiol-dependent hydrolysis of ester, thioester, amide, peptide and isopeptide bonds formed by the C-terminal Gly of ubiquitin (a 76-residue protein attached to proteins as an intracellular targeting signal).</text>
        <dbReference type="EC" id="3.4.19.12"/>
    </reaction>
</comment>
<dbReference type="InterPro" id="IPR018200">
    <property type="entry name" value="USP_CS"/>
</dbReference>
<dbReference type="AlphaFoldDB" id="A5APD9"/>
<dbReference type="MEROPS" id="C19.094"/>
<dbReference type="PROSITE" id="PS00972">
    <property type="entry name" value="USP_1"/>
    <property type="match status" value="1"/>
</dbReference>
<proteinExistence type="inferred from homology"/>
<evidence type="ECO:0000256" key="5">
    <source>
        <dbReference type="ARBA" id="ARBA00022786"/>
    </source>
</evidence>
<dbReference type="GO" id="GO:0043161">
    <property type="term" value="P:proteasome-mediated ubiquitin-dependent protein catabolic process"/>
    <property type="evidence" value="ECO:0007669"/>
    <property type="project" value="InterPro"/>
</dbReference>
<dbReference type="SUPFAM" id="SSF54001">
    <property type="entry name" value="Cysteine proteinases"/>
    <property type="match status" value="1"/>
</dbReference>
<dbReference type="Gene3D" id="3.10.20.90">
    <property type="entry name" value="Phosphatidylinositol 3-kinase Catalytic Subunit, Chain A, domain 1"/>
    <property type="match status" value="1"/>
</dbReference>
<evidence type="ECO:0000256" key="4">
    <source>
        <dbReference type="ARBA" id="ARBA00022670"/>
    </source>
</evidence>
<dbReference type="PANTHER" id="PTHR43982">
    <property type="entry name" value="UBIQUITIN CARBOXYL-TERMINAL HYDROLASE"/>
    <property type="match status" value="1"/>
</dbReference>
<dbReference type="ExpressionAtlas" id="A5APD9">
    <property type="expression patterns" value="baseline and differential"/>
</dbReference>
<keyword evidence="4" id="KW-0645">Protease</keyword>
<dbReference type="Gene3D" id="3.90.70.10">
    <property type="entry name" value="Cysteine proteinases"/>
    <property type="match status" value="1"/>
</dbReference>
<dbReference type="InterPro" id="IPR029071">
    <property type="entry name" value="Ubiquitin-like_domsf"/>
</dbReference>
<dbReference type="InterPro" id="IPR001394">
    <property type="entry name" value="Peptidase_C19_UCH"/>
</dbReference>
<evidence type="ECO:0000259" key="9">
    <source>
        <dbReference type="Pfam" id="PF00443"/>
    </source>
</evidence>
<evidence type="ECO:0000256" key="2">
    <source>
        <dbReference type="ARBA" id="ARBA00009085"/>
    </source>
</evidence>
<dbReference type="PANTHER" id="PTHR43982:SF1">
    <property type="entry name" value="UBIQUITIN CARBOXYL-TERMINAL HYDROLASE 14"/>
    <property type="match status" value="1"/>
</dbReference>
<comment type="similarity">
    <text evidence="2">Belongs to the peptidase C19 family.</text>
</comment>